<comment type="similarity">
    <text evidence="3 7">Belongs to the glycosyltransferase 10 family.</text>
</comment>
<gene>
    <name evidence="9" type="ORF">BpHYR1_044826</name>
</gene>
<keyword evidence="4 7" id="KW-0328">Glycosyltransferase</keyword>
<protein>
    <recommendedName>
        <fullName evidence="7">Fucosyltransferase</fullName>
        <ecNumber evidence="7">2.4.1.-</ecNumber>
    </recommendedName>
</protein>
<dbReference type="Gene3D" id="3.40.50.11660">
    <property type="entry name" value="Glycosyl transferase family 10, C-terminal domain"/>
    <property type="match status" value="1"/>
</dbReference>
<keyword evidence="10" id="KW-1185">Reference proteome</keyword>
<dbReference type="InterPro" id="IPR001503">
    <property type="entry name" value="Glyco_trans_10"/>
</dbReference>
<dbReference type="InterPro" id="IPR038577">
    <property type="entry name" value="GT10-like_C_sf"/>
</dbReference>
<dbReference type="Proteomes" id="UP000276133">
    <property type="component" value="Unassembled WGS sequence"/>
</dbReference>
<evidence type="ECO:0000256" key="3">
    <source>
        <dbReference type="ARBA" id="ARBA00008919"/>
    </source>
</evidence>
<comment type="caution">
    <text evidence="9">The sequence shown here is derived from an EMBL/GenBank/DDBJ whole genome shotgun (WGS) entry which is preliminary data.</text>
</comment>
<dbReference type="Pfam" id="PF00852">
    <property type="entry name" value="Glyco_transf_10"/>
    <property type="match status" value="1"/>
</dbReference>
<dbReference type="STRING" id="10195.A0A3M7P9M1"/>
<dbReference type="GO" id="GO:0008417">
    <property type="term" value="F:fucosyltransferase activity"/>
    <property type="evidence" value="ECO:0007669"/>
    <property type="project" value="InterPro"/>
</dbReference>
<evidence type="ECO:0000256" key="7">
    <source>
        <dbReference type="RuleBase" id="RU003832"/>
    </source>
</evidence>
<evidence type="ECO:0000256" key="1">
    <source>
        <dbReference type="ARBA" id="ARBA00004323"/>
    </source>
</evidence>
<feature type="domain" description="Fucosyltransferase C-terminal" evidence="8">
    <location>
        <begin position="10"/>
        <end position="82"/>
    </location>
</feature>
<evidence type="ECO:0000256" key="6">
    <source>
        <dbReference type="ARBA" id="ARBA00023034"/>
    </source>
</evidence>
<organism evidence="9 10">
    <name type="scientific">Brachionus plicatilis</name>
    <name type="common">Marine rotifer</name>
    <name type="synonym">Brachionus muelleri</name>
    <dbReference type="NCBI Taxonomy" id="10195"/>
    <lineage>
        <taxon>Eukaryota</taxon>
        <taxon>Metazoa</taxon>
        <taxon>Spiralia</taxon>
        <taxon>Gnathifera</taxon>
        <taxon>Rotifera</taxon>
        <taxon>Eurotatoria</taxon>
        <taxon>Monogononta</taxon>
        <taxon>Pseudotrocha</taxon>
        <taxon>Ploima</taxon>
        <taxon>Brachionidae</taxon>
        <taxon>Brachionus</taxon>
    </lineage>
</organism>
<evidence type="ECO:0000256" key="5">
    <source>
        <dbReference type="ARBA" id="ARBA00022679"/>
    </source>
</evidence>
<dbReference type="OrthoDB" id="427096at2759"/>
<comment type="pathway">
    <text evidence="2">Protein modification; protein glycosylation.</text>
</comment>
<name>A0A3M7P9M1_BRAPC</name>
<evidence type="ECO:0000313" key="10">
    <source>
        <dbReference type="Proteomes" id="UP000276133"/>
    </source>
</evidence>
<dbReference type="GO" id="GO:0000139">
    <property type="term" value="C:Golgi membrane"/>
    <property type="evidence" value="ECO:0007669"/>
    <property type="project" value="UniProtKB-SubCell"/>
</dbReference>
<dbReference type="GO" id="GO:0032580">
    <property type="term" value="C:Golgi cisterna membrane"/>
    <property type="evidence" value="ECO:0007669"/>
    <property type="project" value="UniProtKB-SubCell"/>
</dbReference>
<comment type="subcellular location">
    <subcellularLocation>
        <location evidence="1">Golgi apparatus membrane</location>
        <topology evidence="1">Single-pass type II membrane protein</topology>
    </subcellularLocation>
    <subcellularLocation>
        <location evidence="7">Golgi apparatus</location>
        <location evidence="7">Golgi stack membrane</location>
        <topology evidence="7">Single-pass type II membrane protein</topology>
    </subcellularLocation>
</comment>
<evidence type="ECO:0000256" key="4">
    <source>
        <dbReference type="ARBA" id="ARBA00022676"/>
    </source>
</evidence>
<dbReference type="UniPathway" id="UPA00378"/>
<dbReference type="AlphaFoldDB" id="A0A3M7P9M1"/>
<evidence type="ECO:0000313" key="9">
    <source>
        <dbReference type="EMBL" id="RMZ95417.1"/>
    </source>
</evidence>
<dbReference type="EC" id="2.4.1.-" evidence="7"/>
<proteinExistence type="inferred from homology"/>
<keyword evidence="5 7" id="KW-0808">Transferase</keyword>
<reference evidence="9 10" key="1">
    <citation type="journal article" date="2018" name="Sci. Rep.">
        <title>Genomic signatures of local adaptation to the degree of environmental predictability in rotifers.</title>
        <authorList>
            <person name="Franch-Gras L."/>
            <person name="Hahn C."/>
            <person name="Garcia-Roger E.M."/>
            <person name="Carmona M.J."/>
            <person name="Serra M."/>
            <person name="Gomez A."/>
        </authorList>
    </citation>
    <scope>NUCLEOTIDE SEQUENCE [LARGE SCALE GENOMIC DNA]</scope>
    <source>
        <strain evidence="9">HYR1</strain>
    </source>
</reference>
<evidence type="ECO:0000259" key="8">
    <source>
        <dbReference type="Pfam" id="PF00852"/>
    </source>
</evidence>
<feature type="non-terminal residue" evidence="9">
    <location>
        <position position="1"/>
    </location>
</feature>
<dbReference type="InterPro" id="IPR055270">
    <property type="entry name" value="Glyco_tran_10_C"/>
</dbReference>
<dbReference type="EMBL" id="REGN01012448">
    <property type="protein sequence ID" value="RMZ95417.1"/>
    <property type="molecule type" value="Genomic_DNA"/>
</dbReference>
<sequence length="105" mass="12381">INKSLHSTNHPIPKSGYIDVSNFASPKHLADYLIYLDKNSTAYNSYFEWKQYPSRFSVFCDMCIKLHMERFTGIEKKVFDDIHGYWHSNMCKTVKLDSETLHRSI</sequence>
<dbReference type="SUPFAM" id="SSF53756">
    <property type="entry name" value="UDP-Glycosyltransferase/glycogen phosphorylase"/>
    <property type="match status" value="1"/>
</dbReference>
<dbReference type="PANTHER" id="PTHR48438:SF1">
    <property type="entry name" value="ALPHA-(1,3)-FUCOSYLTRANSFERASE C-RELATED"/>
    <property type="match status" value="1"/>
</dbReference>
<dbReference type="PANTHER" id="PTHR48438">
    <property type="entry name" value="ALPHA-(1,3)-FUCOSYLTRANSFERASE C-RELATED"/>
    <property type="match status" value="1"/>
</dbReference>
<keyword evidence="7" id="KW-0472">Membrane</keyword>
<keyword evidence="7" id="KW-0812">Transmembrane</keyword>
<accession>A0A3M7P9M1</accession>
<keyword evidence="6 7" id="KW-0333">Golgi apparatus</keyword>
<evidence type="ECO:0000256" key="2">
    <source>
        <dbReference type="ARBA" id="ARBA00004922"/>
    </source>
</evidence>